<organism evidence="1 2">
    <name type="scientific">Berkelbacteria bacterium GW2011_GWA1_36_9</name>
    <dbReference type="NCBI Taxonomy" id="1618331"/>
    <lineage>
        <taxon>Bacteria</taxon>
        <taxon>Candidatus Berkelbacteria</taxon>
    </lineage>
</organism>
<dbReference type="EMBL" id="LBSM01000019">
    <property type="protein sequence ID" value="KKQ17421.1"/>
    <property type="molecule type" value="Genomic_DNA"/>
</dbReference>
<evidence type="ECO:0000313" key="2">
    <source>
        <dbReference type="Proteomes" id="UP000034508"/>
    </source>
</evidence>
<gene>
    <name evidence="1" type="ORF">US31_C0019G0008</name>
</gene>
<dbReference type="Proteomes" id="UP000034508">
    <property type="component" value="Unassembled WGS sequence"/>
</dbReference>
<dbReference type="AlphaFoldDB" id="A0A0G0IN10"/>
<accession>A0A0G0IN10</accession>
<sequence>MNNWSVDTKYLKKYPEKYKIWRLEQLINFGLGKEKIKQKDLENYWQTVKDGIDPYKRRYLEYILWKKEYSLPDNLTFWNLSTKIQK</sequence>
<name>A0A0G0IN10_9BACT</name>
<comment type="caution">
    <text evidence="1">The sequence shown here is derived from an EMBL/GenBank/DDBJ whole genome shotgun (WGS) entry which is preliminary data.</text>
</comment>
<protein>
    <submittedName>
        <fullName evidence="1">Uncharacterized protein</fullName>
    </submittedName>
</protein>
<reference evidence="1 2" key="1">
    <citation type="journal article" date="2015" name="Nature">
        <title>rRNA introns, odd ribosomes, and small enigmatic genomes across a large radiation of phyla.</title>
        <authorList>
            <person name="Brown C.T."/>
            <person name="Hug L.A."/>
            <person name="Thomas B.C."/>
            <person name="Sharon I."/>
            <person name="Castelle C.J."/>
            <person name="Singh A."/>
            <person name="Wilkins M.J."/>
            <person name="Williams K.H."/>
            <person name="Banfield J.F."/>
        </authorList>
    </citation>
    <scope>NUCLEOTIDE SEQUENCE [LARGE SCALE GENOMIC DNA]</scope>
</reference>
<evidence type="ECO:0000313" key="1">
    <source>
        <dbReference type="EMBL" id="KKQ17421.1"/>
    </source>
</evidence>
<proteinExistence type="predicted"/>